<name>A0A923RUA2_9FIRM</name>
<dbReference type="EMBL" id="JACOPH010000034">
    <property type="protein sequence ID" value="MBC5715596.1"/>
    <property type="molecule type" value="Genomic_DNA"/>
</dbReference>
<feature type="non-terminal residue" evidence="2">
    <location>
        <position position="1"/>
    </location>
</feature>
<keyword evidence="3" id="KW-1185">Reference proteome</keyword>
<evidence type="ECO:0000313" key="3">
    <source>
        <dbReference type="Proteomes" id="UP000606720"/>
    </source>
</evidence>
<comment type="caution">
    <text evidence="2">The sequence shown here is derived from an EMBL/GenBank/DDBJ whole genome shotgun (WGS) entry which is preliminary data.</text>
</comment>
<proteinExistence type="predicted"/>
<evidence type="ECO:0000313" key="2">
    <source>
        <dbReference type="EMBL" id="MBC5715596.1"/>
    </source>
</evidence>
<keyword evidence="2" id="KW-0808">Transferase</keyword>
<dbReference type="GO" id="GO:0042802">
    <property type="term" value="F:identical protein binding"/>
    <property type="evidence" value="ECO:0007669"/>
    <property type="project" value="TreeGrafter"/>
</dbReference>
<dbReference type="AlphaFoldDB" id="A0A923RUA2"/>
<dbReference type="SUPFAM" id="SSF55874">
    <property type="entry name" value="ATPase domain of HSP90 chaperone/DNA topoisomerase II/histidine kinase"/>
    <property type="match status" value="1"/>
</dbReference>
<dbReference type="InterPro" id="IPR036890">
    <property type="entry name" value="HATPase_C_sf"/>
</dbReference>
<dbReference type="PANTHER" id="PTHR40448">
    <property type="entry name" value="TWO-COMPONENT SENSOR HISTIDINE KINASE"/>
    <property type="match status" value="1"/>
</dbReference>
<feature type="domain" description="Sensor histidine kinase NatK-like C-terminal" evidence="1">
    <location>
        <begin position="130"/>
        <end position="227"/>
    </location>
</feature>
<dbReference type="RefSeq" id="WP_186867855.1">
    <property type="nucleotide sequence ID" value="NZ_JACOPH010000034.1"/>
</dbReference>
<evidence type="ECO:0000259" key="1">
    <source>
        <dbReference type="Pfam" id="PF14501"/>
    </source>
</evidence>
<dbReference type="Gene3D" id="3.30.565.10">
    <property type="entry name" value="Histidine kinase-like ATPase, C-terminal domain"/>
    <property type="match status" value="1"/>
</dbReference>
<accession>A0A923RUA2</accession>
<reference evidence="2" key="1">
    <citation type="submission" date="2020-08" db="EMBL/GenBank/DDBJ databases">
        <title>Genome public.</title>
        <authorList>
            <person name="Liu C."/>
            <person name="Sun Q."/>
        </authorList>
    </citation>
    <scope>NUCLEOTIDE SEQUENCE</scope>
    <source>
        <strain evidence="2">BX1005</strain>
    </source>
</reference>
<protein>
    <submittedName>
        <fullName evidence="2">Sensor histidine kinase</fullName>
    </submittedName>
</protein>
<dbReference type="Pfam" id="PF14501">
    <property type="entry name" value="HATPase_c_5"/>
    <property type="match status" value="1"/>
</dbReference>
<organism evidence="2 3">
    <name type="scientific">Roseburia zhanii</name>
    <dbReference type="NCBI Taxonomy" id="2763064"/>
    <lineage>
        <taxon>Bacteria</taxon>
        <taxon>Bacillati</taxon>
        <taxon>Bacillota</taxon>
        <taxon>Clostridia</taxon>
        <taxon>Lachnospirales</taxon>
        <taxon>Lachnospiraceae</taxon>
        <taxon>Roseburia</taxon>
    </lineage>
</organism>
<sequence length="230" mass="26191">VLADLYLLYFVKMADEKNYYEKQLIALEQQAKVQYEYYLTQAKKYDQTIQILHDVNKHIKAIEGLYGAEQEKTAGEYATKIRELLKLLIPVQYTENPILNILLTDKESVMREKGISVTIKIDNVNLNFIEPIDITTIFGNLLDNAIEATEKLKGEKYICIKIGSYHKMIVVSIENNCNEVKWKNGFPVSNKGKNGGIGLLNVQSSIKKYDGDLTLKNDGNKFAAELFLNS</sequence>
<gene>
    <name evidence="2" type="ORF">H8S17_15665</name>
</gene>
<dbReference type="InterPro" id="IPR032834">
    <property type="entry name" value="NatK-like_C"/>
</dbReference>
<dbReference type="GO" id="GO:0016301">
    <property type="term" value="F:kinase activity"/>
    <property type="evidence" value="ECO:0007669"/>
    <property type="project" value="UniProtKB-KW"/>
</dbReference>
<dbReference type="PANTHER" id="PTHR40448:SF1">
    <property type="entry name" value="TWO-COMPONENT SENSOR HISTIDINE KINASE"/>
    <property type="match status" value="1"/>
</dbReference>
<keyword evidence="2" id="KW-0418">Kinase</keyword>
<dbReference type="Proteomes" id="UP000606720">
    <property type="component" value="Unassembled WGS sequence"/>
</dbReference>
<dbReference type="CDD" id="cd16935">
    <property type="entry name" value="HATPase_AgrC-ComD-like"/>
    <property type="match status" value="1"/>
</dbReference>